<dbReference type="Proteomes" id="UP000199399">
    <property type="component" value="Unassembled WGS sequence"/>
</dbReference>
<dbReference type="AlphaFoldDB" id="A0A1G7U030"/>
<evidence type="ECO:0000313" key="2">
    <source>
        <dbReference type="Proteomes" id="UP000199399"/>
    </source>
</evidence>
<keyword evidence="2" id="KW-1185">Reference proteome</keyword>
<name>A0A1G7U030_9RHOB</name>
<gene>
    <name evidence="1" type="ORF">SAMN04489759_107113</name>
</gene>
<proteinExistence type="predicted"/>
<accession>A0A1G7U030</accession>
<reference evidence="2" key="1">
    <citation type="submission" date="2016-10" db="EMBL/GenBank/DDBJ databases">
        <authorList>
            <person name="Varghese N."/>
            <person name="Submissions S."/>
        </authorList>
    </citation>
    <scope>NUCLEOTIDE SEQUENCE [LARGE SCALE GENOMIC DNA]</scope>
    <source>
        <strain evidence="2">DSM 16477</strain>
    </source>
</reference>
<dbReference type="EMBL" id="FNBP01000007">
    <property type="protein sequence ID" value="SDG40892.1"/>
    <property type="molecule type" value="Genomic_DNA"/>
</dbReference>
<protein>
    <submittedName>
        <fullName evidence="1">Uncharacterized protein</fullName>
    </submittedName>
</protein>
<dbReference type="OrthoDB" id="7744610at2"/>
<evidence type="ECO:0000313" key="1">
    <source>
        <dbReference type="EMBL" id="SDG40892.1"/>
    </source>
</evidence>
<organism evidence="1 2">
    <name type="scientific">Sulfitobacter delicatus</name>
    <dbReference type="NCBI Taxonomy" id="218672"/>
    <lineage>
        <taxon>Bacteria</taxon>
        <taxon>Pseudomonadati</taxon>
        <taxon>Pseudomonadota</taxon>
        <taxon>Alphaproteobacteria</taxon>
        <taxon>Rhodobacterales</taxon>
        <taxon>Roseobacteraceae</taxon>
        <taxon>Sulfitobacter</taxon>
    </lineage>
</organism>
<sequence>MLQSQLGDYVMMKTMIATAVAGLLALPAFAGGVKYAYHNQGVAVPTGNVIHVSCYRGPWHDVIWDRPNSVFVDSLVAVGYDFSTAHAIAERVCRDERLVGNPAGLKAHMERIFADRASHRKHNY</sequence>